<organism evidence="1">
    <name type="scientific">marine sediment metagenome</name>
    <dbReference type="NCBI Taxonomy" id="412755"/>
    <lineage>
        <taxon>unclassified sequences</taxon>
        <taxon>metagenomes</taxon>
        <taxon>ecological metagenomes</taxon>
    </lineage>
</organism>
<evidence type="ECO:0000313" key="1">
    <source>
        <dbReference type="EMBL" id="GAG31182.1"/>
    </source>
</evidence>
<dbReference type="Pfam" id="PF06508">
    <property type="entry name" value="QueC"/>
    <property type="match status" value="1"/>
</dbReference>
<dbReference type="InterPro" id="IPR014729">
    <property type="entry name" value="Rossmann-like_a/b/a_fold"/>
</dbReference>
<sequence length="70" mass="7722">MTPPLEDIIQPGQKDIVVLCSGGMDSAVLAYMAHRAGRLHSLFFVRYGQPAQYEEERATSRIAKGLGVHH</sequence>
<reference evidence="1" key="1">
    <citation type="journal article" date="2014" name="Front. Microbiol.">
        <title>High frequency of phylogenetically diverse reductive dehalogenase-homologous genes in deep subseafloor sedimentary metagenomes.</title>
        <authorList>
            <person name="Kawai M."/>
            <person name="Futagami T."/>
            <person name="Toyoda A."/>
            <person name="Takaki Y."/>
            <person name="Nishi S."/>
            <person name="Hori S."/>
            <person name="Arai W."/>
            <person name="Tsubouchi T."/>
            <person name="Morono Y."/>
            <person name="Uchiyama I."/>
            <person name="Ito T."/>
            <person name="Fujiyama A."/>
            <person name="Inagaki F."/>
            <person name="Takami H."/>
        </authorList>
    </citation>
    <scope>NUCLEOTIDE SEQUENCE</scope>
    <source>
        <strain evidence="1">Expedition CK06-06</strain>
    </source>
</reference>
<proteinExistence type="predicted"/>
<evidence type="ECO:0008006" key="2">
    <source>
        <dbReference type="Google" id="ProtNLM"/>
    </source>
</evidence>
<dbReference type="Gene3D" id="3.40.50.620">
    <property type="entry name" value="HUPs"/>
    <property type="match status" value="1"/>
</dbReference>
<comment type="caution">
    <text evidence="1">The sequence shown here is derived from an EMBL/GenBank/DDBJ whole genome shotgun (WGS) entry which is preliminary data.</text>
</comment>
<gene>
    <name evidence="1" type="ORF">S01H1_66506</name>
</gene>
<feature type="non-terminal residue" evidence="1">
    <location>
        <position position="70"/>
    </location>
</feature>
<dbReference type="EMBL" id="BARS01043980">
    <property type="protein sequence ID" value="GAG31182.1"/>
    <property type="molecule type" value="Genomic_DNA"/>
</dbReference>
<dbReference type="InterPro" id="IPR018317">
    <property type="entry name" value="QueC"/>
</dbReference>
<dbReference type="AlphaFoldDB" id="X0X708"/>
<dbReference type="SUPFAM" id="SSF52402">
    <property type="entry name" value="Adenine nucleotide alpha hydrolases-like"/>
    <property type="match status" value="1"/>
</dbReference>
<accession>X0X708</accession>
<protein>
    <recommendedName>
        <fullName evidence="2">Thil AANH domain-containing protein</fullName>
    </recommendedName>
</protein>
<name>X0X708_9ZZZZ</name>